<evidence type="ECO:0000313" key="1">
    <source>
        <dbReference type="EMBL" id="KAF7830328.1"/>
    </source>
</evidence>
<dbReference type="Proteomes" id="UP000634136">
    <property type="component" value="Unassembled WGS sequence"/>
</dbReference>
<proteinExistence type="predicted"/>
<keyword evidence="2" id="KW-1185">Reference proteome</keyword>
<gene>
    <name evidence="1" type="ORF">G2W53_012661</name>
</gene>
<protein>
    <submittedName>
        <fullName evidence="1">Uncharacterized protein</fullName>
    </submittedName>
</protein>
<sequence length="38" mass="4308">MDGNEVLIEVKEGVRMAQAAPTTTNHRCDNCMPYPYDH</sequence>
<comment type="caution">
    <text evidence="1">The sequence shown here is derived from an EMBL/GenBank/DDBJ whole genome shotgun (WGS) entry which is preliminary data.</text>
</comment>
<evidence type="ECO:0000313" key="2">
    <source>
        <dbReference type="Proteomes" id="UP000634136"/>
    </source>
</evidence>
<dbReference type="AlphaFoldDB" id="A0A834WQR8"/>
<dbReference type="EMBL" id="JAAIUW010000005">
    <property type="protein sequence ID" value="KAF7830328.1"/>
    <property type="molecule type" value="Genomic_DNA"/>
</dbReference>
<name>A0A834WQR8_9FABA</name>
<organism evidence="1 2">
    <name type="scientific">Senna tora</name>
    <dbReference type="NCBI Taxonomy" id="362788"/>
    <lineage>
        <taxon>Eukaryota</taxon>
        <taxon>Viridiplantae</taxon>
        <taxon>Streptophyta</taxon>
        <taxon>Embryophyta</taxon>
        <taxon>Tracheophyta</taxon>
        <taxon>Spermatophyta</taxon>
        <taxon>Magnoliopsida</taxon>
        <taxon>eudicotyledons</taxon>
        <taxon>Gunneridae</taxon>
        <taxon>Pentapetalae</taxon>
        <taxon>rosids</taxon>
        <taxon>fabids</taxon>
        <taxon>Fabales</taxon>
        <taxon>Fabaceae</taxon>
        <taxon>Caesalpinioideae</taxon>
        <taxon>Cassia clade</taxon>
        <taxon>Senna</taxon>
    </lineage>
</organism>
<accession>A0A834WQR8</accession>
<reference evidence="1" key="1">
    <citation type="submission" date="2020-09" db="EMBL/GenBank/DDBJ databases">
        <title>Genome-Enabled Discovery of Anthraquinone Biosynthesis in Senna tora.</title>
        <authorList>
            <person name="Kang S.-H."/>
            <person name="Pandey R.P."/>
            <person name="Lee C.-M."/>
            <person name="Sim J.-S."/>
            <person name="Jeong J.-T."/>
            <person name="Choi B.-S."/>
            <person name="Jung M."/>
            <person name="Ginzburg D."/>
            <person name="Zhao K."/>
            <person name="Won S.Y."/>
            <person name="Oh T.-J."/>
            <person name="Yu Y."/>
            <person name="Kim N.-H."/>
            <person name="Lee O.R."/>
            <person name="Lee T.-H."/>
            <person name="Bashyal P."/>
            <person name="Kim T.-S."/>
            <person name="Lee W.-H."/>
            <person name="Kawkins C."/>
            <person name="Kim C.-K."/>
            <person name="Kim J.S."/>
            <person name="Ahn B.O."/>
            <person name="Rhee S.Y."/>
            <person name="Sohng J.K."/>
        </authorList>
    </citation>
    <scope>NUCLEOTIDE SEQUENCE</scope>
    <source>
        <tissue evidence="1">Leaf</tissue>
    </source>
</reference>